<dbReference type="Pfam" id="PF07969">
    <property type="entry name" value="Amidohydro_3"/>
    <property type="match status" value="1"/>
</dbReference>
<dbReference type="Gene3D" id="2.30.40.10">
    <property type="entry name" value="Urease, subunit C, domain 1"/>
    <property type="match status" value="1"/>
</dbReference>
<dbReference type="InterPro" id="IPR006311">
    <property type="entry name" value="TAT_signal"/>
</dbReference>
<dbReference type="PROSITE" id="PS51318">
    <property type="entry name" value="TAT"/>
    <property type="match status" value="1"/>
</dbReference>
<proteinExistence type="predicted"/>
<dbReference type="InterPro" id="IPR013108">
    <property type="entry name" value="Amidohydro_3"/>
</dbReference>
<comment type="caution">
    <text evidence="2">The sequence shown here is derived from an EMBL/GenBank/DDBJ whole genome shotgun (WGS) entry which is preliminary data.</text>
</comment>
<dbReference type="InterPro" id="IPR052349">
    <property type="entry name" value="Metallo-hydrolase_Enzymes"/>
</dbReference>
<dbReference type="AlphaFoldDB" id="A0A370KWM1"/>
<gene>
    <name evidence="2" type="ORF">B5K06_00145</name>
</gene>
<dbReference type="Gene3D" id="3.20.20.140">
    <property type="entry name" value="Metal-dependent hydrolases"/>
    <property type="match status" value="1"/>
</dbReference>
<dbReference type="SUPFAM" id="SSF51556">
    <property type="entry name" value="Metallo-dependent hydrolases"/>
    <property type="match status" value="1"/>
</dbReference>
<dbReference type="OrthoDB" id="9815027at2"/>
<protein>
    <submittedName>
        <fullName evidence="2">Deaminase</fullName>
    </submittedName>
</protein>
<accession>A0A370KWM1</accession>
<evidence type="ECO:0000313" key="2">
    <source>
        <dbReference type="EMBL" id="RDJ16839.1"/>
    </source>
</evidence>
<evidence type="ECO:0000259" key="1">
    <source>
        <dbReference type="Pfam" id="PF07969"/>
    </source>
</evidence>
<evidence type="ECO:0000313" key="3">
    <source>
        <dbReference type="Proteomes" id="UP000254939"/>
    </source>
</evidence>
<dbReference type="GO" id="GO:0016814">
    <property type="term" value="F:hydrolase activity, acting on carbon-nitrogen (but not peptide) bonds, in cyclic amidines"/>
    <property type="evidence" value="ECO:0007669"/>
    <property type="project" value="TreeGrafter"/>
</dbReference>
<dbReference type="InterPro" id="IPR032466">
    <property type="entry name" value="Metal_Hydrolase"/>
</dbReference>
<dbReference type="PANTHER" id="PTHR32027">
    <property type="entry name" value="CYTOSINE DEAMINASE"/>
    <property type="match status" value="1"/>
</dbReference>
<reference evidence="2 3" key="1">
    <citation type="submission" date="2017-03" db="EMBL/GenBank/DDBJ databases">
        <title>Genome analysis of Rhizobial strains effectives or ineffectives for nitrogen fixation isolated from bean seeds.</title>
        <authorList>
            <person name="Peralta H."/>
            <person name="Aguilar-Vera A."/>
            <person name="Mora Y."/>
            <person name="Vargas-Lagunas C."/>
            <person name="Girard L."/>
            <person name="Mora J."/>
        </authorList>
    </citation>
    <scope>NUCLEOTIDE SEQUENCE [LARGE SCALE GENOMIC DNA]</scope>
    <source>
        <strain evidence="2 3">CCGM3</strain>
    </source>
</reference>
<sequence>MHDDEETIVQHAVSQSRRAFLSRTGQLTTVAAVTGLTGGMSREAAAETTNCAESATVTTVKDSHYLLGNVRLEEGFERDGDVIVATRAALYTLEVKDGKVAALHPAGATLPAGLPTYQAGGQLALPTMRDMHIHLDKTFYGGAWQAPLPRQGKTIMDMIALEEKLLPKLLPTSVQRAEGLIALLQSKGSTIARSHCNIDPVSGLKSLEHLKLALEKHQDDFICEIVAFPQHGLLHSKVDSLMREAMQMGVEYVGGLDPTNVDGAMEKSLDAMFQIALDTGKGVDIHLHETSPAGVAAINYMIDTVEKNPALKEKVTISHAFALTTLGPEVLEETAARLAANGMTIASTVPIGGLMMPLPQLSKAGVFVMTGTDSVIDHWSPFGSGDMLEKANLYAQLYRGSDEYHLSRSLAISTGGVLPLDNDGNRAWPKPGDDAGFTLTTASCSAEAVARMPARSATFYKGRLVSGGISKASS</sequence>
<organism evidence="2 3">
    <name type="scientific">Rhizobium grahamii</name>
    <dbReference type="NCBI Taxonomy" id="1120045"/>
    <lineage>
        <taxon>Bacteria</taxon>
        <taxon>Pseudomonadati</taxon>
        <taxon>Pseudomonadota</taxon>
        <taxon>Alphaproteobacteria</taxon>
        <taxon>Hyphomicrobiales</taxon>
        <taxon>Rhizobiaceae</taxon>
        <taxon>Rhizobium/Agrobacterium group</taxon>
        <taxon>Rhizobium</taxon>
    </lineage>
</organism>
<feature type="domain" description="Amidohydrolase 3" evidence="1">
    <location>
        <begin position="232"/>
        <end position="453"/>
    </location>
</feature>
<dbReference type="Proteomes" id="UP000254939">
    <property type="component" value="Unassembled WGS sequence"/>
</dbReference>
<dbReference type="CDD" id="cd01293">
    <property type="entry name" value="Bact_CD"/>
    <property type="match status" value="1"/>
</dbReference>
<dbReference type="EMBL" id="NAAC01000001">
    <property type="protein sequence ID" value="RDJ16839.1"/>
    <property type="molecule type" value="Genomic_DNA"/>
</dbReference>
<dbReference type="InterPro" id="IPR011059">
    <property type="entry name" value="Metal-dep_hydrolase_composite"/>
</dbReference>
<name>A0A370KWM1_9HYPH</name>
<dbReference type="NCBIfam" id="NF005312">
    <property type="entry name" value="PRK06846.1"/>
    <property type="match status" value="1"/>
</dbReference>
<dbReference type="PANTHER" id="PTHR32027:SF9">
    <property type="entry name" value="BLL3847 PROTEIN"/>
    <property type="match status" value="1"/>
</dbReference>